<dbReference type="EMBL" id="PDLN01000019">
    <property type="protein sequence ID" value="RDW60038.1"/>
    <property type="molecule type" value="Genomic_DNA"/>
</dbReference>
<dbReference type="OrthoDB" id="73846at2759"/>
<proteinExistence type="predicted"/>
<dbReference type="PANTHER" id="PTHR43765">
    <property type="entry name" value="2-DEHYDROPANTOATE 2-REDUCTASE-RELATED"/>
    <property type="match status" value="1"/>
</dbReference>
<dbReference type="AlphaFoldDB" id="A0A3D8QEH1"/>
<feature type="domain" description="Ketopantoate reductase C-terminal" evidence="3">
    <location>
        <begin position="355"/>
        <end position="480"/>
    </location>
</feature>
<dbReference type="Proteomes" id="UP000256328">
    <property type="component" value="Unassembled WGS sequence"/>
</dbReference>
<comment type="caution">
    <text evidence="4">The sequence shown here is derived from an EMBL/GenBank/DDBJ whole genome shotgun (WGS) entry which is preliminary data.</text>
</comment>
<evidence type="ECO:0000313" key="4">
    <source>
        <dbReference type="EMBL" id="RDW60038.1"/>
    </source>
</evidence>
<protein>
    <recommendedName>
        <fullName evidence="3">Ketopantoate reductase C-terminal domain-containing protein</fullName>
    </recommendedName>
</protein>
<keyword evidence="1" id="KW-0521">NADP</keyword>
<sequence>MPWTKSRLRVSPLLRNISVSKSNESLVNEEMTTDEPIYIFSTGTYAQFIVTALASGQNPPPLTLLTYSNNRIHEFRQAAGAVRILQDGLCHTAKDCEIELVPHSSKGYPNSATKTQQFEQLTNGSPSMKKSSKFSSATTTVVEPRIQEFFKEEMYWPTPYLSLTSWKQRPRQTRRRNQLESKRVDVQCGDKKASKQRAIQATDIPPAHKELKRNLIIIDEDPDSLIGFLSHLKKDLDCRSTILVFNQSVSIREKLIEIWPNVRNRPNLVSGVLGHRAYKQRGGASSVEGSSNDTCGNFTSTVVSGGKMYIGPLVRLEEGETSAVSARRRRDAGYLLGHVLGARLLNPAPVNHSTIDELRLHGLLVGSVLGPLCTLFEKPTCDLFEGEGRQERAELAYDLLQEARRVLVRFDRSLTVDKCARWLRQKTDVAYKAVPLMTRKFFQLRSSGTKYRNEWIIAKGESYGLDCPTHKFVVKLMKEKLVLLAAEKDCPKNKRRTLEWRK</sequence>
<dbReference type="InterPro" id="IPR013752">
    <property type="entry name" value="KPA_reductase"/>
</dbReference>
<dbReference type="InterPro" id="IPR008927">
    <property type="entry name" value="6-PGluconate_DH-like_C_sf"/>
</dbReference>
<name>A0A3D8QEH1_9HELO</name>
<reference evidence="4 5" key="1">
    <citation type="journal article" date="2018" name="IMA Fungus">
        <title>IMA Genome-F 9: Draft genome sequence of Annulohypoxylon stygium, Aspergillus mulundensis, Berkeleyomyces basicola (syn. Thielaviopsis basicola), Ceratocystis smalleyi, two Cercospora beticola strains, Coleophoma cylindrospora, Fusarium fracticaudum, Phialophora cf. hyalina, and Morchella septimelata.</title>
        <authorList>
            <person name="Wingfield B.D."/>
            <person name="Bills G.F."/>
            <person name="Dong Y."/>
            <person name="Huang W."/>
            <person name="Nel W.J."/>
            <person name="Swalarsk-Parry B.S."/>
            <person name="Vaghefi N."/>
            <person name="Wilken P.M."/>
            <person name="An Z."/>
            <person name="de Beer Z.W."/>
            <person name="De Vos L."/>
            <person name="Chen L."/>
            <person name="Duong T.A."/>
            <person name="Gao Y."/>
            <person name="Hammerbacher A."/>
            <person name="Kikkert J.R."/>
            <person name="Li Y."/>
            <person name="Li H."/>
            <person name="Li K."/>
            <person name="Li Q."/>
            <person name="Liu X."/>
            <person name="Ma X."/>
            <person name="Naidoo K."/>
            <person name="Pethybridge S.J."/>
            <person name="Sun J."/>
            <person name="Steenkamp E.T."/>
            <person name="van der Nest M.A."/>
            <person name="van Wyk S."/>
            <person name="Wingfield M.J."/>
            <person name="Xiong C."/>
            <person name="Yue Q."/>
            <person name="Zhang X."/>
        </authorList>
    </citation>
    <scope>NUCLEOTIDE SEQUENCE [LARGE SCALE GENOMIC DNA]</scope>
    <source>
        <strain evidence="4 5">BP5796</strain>
    </source>
</reference>
<keyword evidence="2" id="KW-0560">Oxidoreductase</keyword>
<organism evidence="4 5">
    <name type="scientific">Coleophoma crateriformis</name>
    <dbReference type="NCBI Taxonomy" id="565419"/>
    <lineage>
        <taxon>Eukaryota</taxon>
        <taxon>Fungi</taxon>
        <taxon>Dikarya</taxon>
        <taxon>Ascomycota</taxon>
        <taxon>Pezizomycotina</taxon>
        <taxon>Leotiomycetes</taxon>
        <taxon>Helotiales</taxon>
        <taxon>Dermateaceae</taxon>
        <taxon>Coleophoma</taxon>
    </lineage>
</organism>
<dbReference type="InterPro" id="IPR013328">
    <property type="entry name" value="6PGD_dom2"/>
</dbReference>
<dbReference type="PANTHER" id="PTHR43765:SF2">
    <property type="entry name" value="2-DEHYDROPANTOATE 2-REDUCTASE"/>
    <property type="match status" value="1"/>
</dbReference>
<dbReference type="SUPFAM" id="SSF48179">
    <property type="entry name" value="6-phosphogluconate dehydrogenase C-terminal domain-like"/>
    <property type="match status" value="1"/>
</dbReference>
<dbReference type="GO" id="GO:0005739">
    <property type="term" value="C:mitochondrion"/>
    <property type="evidence" value="ECO:0007669"/>
    <property type="project" value="TreeGrafter"/>
</dbReference>
<gene>
    <name evidence="4" type="ORF">BP5796_11644</name>
</gene>
<evidence type="ECO:0000259" key="3">
    <source>
        <dbReference type="Pfam" id="PF08546"/>
    </source>
</evidence>
<accession>A0A3D8QEH1</accession>
<keyword evidence="5" id="KW-1185">Reference proteome</keyword>
<dbReference type="GO" id="GO:0008677">
    <property type="term" value="F:2-dehydropantoate 2-reductase activity"/>
    <property type="evidence" value="ECO:0007669"/>
    <property type="project" value="TreeGrafter"/>
</dbReference>
<evidence type="ECO:0000313" key="5">
    <source>
        <dbReference type="Proteomes" id="UP000256328"/>
    </source>
</evidence>
<dbReference type="Gene3D" id="1.10.1040.10">
    <property type="entry name" value="N-(1-d-carboxylethyl)-l-norvaline Dehydrogenase, domain 2"/>
    <property type="match status" value="1"/>
</dbReference>
<dbReference type="InterPro" id="IPR050838">
    <property type="entry name" value="Ketopantoate_reductase"/>
</dbReference>
<dbReference type="GO" id="GO:0050661">
    <property type="term" value="F:NADP binding"/>
    <property type="evidence" value="ECO:0007669"/>
    <property type="project" value="TreeGrafter"/>
</dbReference>
<evidence type="ECO:0000256" key="1">
    <source>
        <dbReference type="ARBA" id="ARBA00022857"/>
    </source>
</evidence>
<dbReference type="Pfam" id="PF08546">
    <property type="entry name" value="ApbA_C"/>
    <property type="match status" value="1"/>
</dbReference>
<evidence type="ECO:0000256" key="2">
    <source>
        <dbReference type="ARBA" id="ARBA00023002"/>
    </source>
</evidence>